<evidence type="ECO:0000256" key="1">
    <source>
        <dbReference type="ARBA" id="ARBA00023015"/>
    </source>
</evidence>
<dbReference type="RefSeq" id="WP_160096371.1">
    <property type="nucleotide sequence ID" value="NZ_FWXV01000001.1"/>
</dbReference>
<organism evidence="5 6">
    <name type="scientific">Kibdelosporangium aridum</name>
    <dbReference type="NCBI Taxonomy" id="2030"/>
    <lineage>
        <taxon>Bacteria</taxon>
        <taxon>Bacillati</taxon>
        <taxon>Actinomycetota</taxon>
        <taxon>Actinomycetes</taxon>
        <taxon>Pseudonocardiales</taxon>
        <taxon>Pseudonocardiaceae</taxon>
        <taxon>Kibdelosporangium</taxon>
    </lineage>
</organism>
<evidence type="ECO:0000256" key="2">
    <source>
        <dbReference type="ARBA" id="ARBA00023125"/>
    </source>
</evidence>
<evidence type="ECO:0000256" key="3">
    <source>
        <dbReference type="ARBA" id="ARBA00023163"/>
    </source>
</evidence>
<feature type="domain" description="HTH araC/xylS-type" evidence="4">
    <location>
        <begin position="194"/>
        <end position="278"/>
    </location>
</feature>
<dbReference type="PROSITE" id="PS01124">
    <property type="entry name" value="HTH_ARAC_FAMILY_2"/>
    <property type="match status" value="1"/>
</dbReference>
<dbReference type="GO" id="GO:0003700">
    <property type="term" value="F:DNA-binding transcription factor activity"/>
    <property type="evidence" value="ECO:0007669"/>
    <property type="project" value="InterPro"/>
</dbReference>
<name>A0A1W2AZV9_KIBAR</name>
<dbReference type="InterPro" id="IPR050204">
    <property type="entry name" value="AraC_XylS_family_regulators"/>
</dbReference>
<dbReference type="SUPFAM" id="SSF46689">
    <property type="entry name" value="Homeodomain-like"/>
    <property type="match status" value="1"/>
</dbReference>
<gene>
    <name evidence="5" type="ORF">SAMN05661093_01247</name>
</gene>
<dbReference type="SMART" id="SM00342">
    <property type="entry name" value="HTH_ARAC"/>
    <property type="match status" value="1"/>
</dbReference>
<dbReference type="InterPro" id="IPR018060">
    <property type="entry name" value="HTH_AraC"/>
</dbReference>
<dbReference type="PANTHER" id="PTHR46796:SF15">
    <property type="entry name" value="BLL1074 PROTEIN"/>
    <property type="match status" value="1"/>
</dbReference>
<reference evidence="5 6" key="1">
    <citation type="submission" date="2017-04" db="EMBL/GenBank/DDBJ databases">
        <authorList>
            <person name="Afonso C.L."/>
            <person name="Miller P.J."/>
            <person name="Scott M.A."/>
            <person name="Spackman E."/>
            <person name="Goraichik I."/>
            <person name="Dimitrov K.M."/>
            <person name="Suarez D.L."/>
            <person name="Swayne D.E."/>
        </authorList>
    </citation>
    <scope>NUCLEOTIDE SEQUENCE [LARGE SCALE GENOMIC DNA]</scope>
    <source>
        <strain evidence="5 6">DSM 43828</strain>
    </source>
</reference>
<proteinExistence type="predicted"/>
<dbReference type="InterPro" id="IPR009057">
    <property type="entry name" value="Homeodomain-like_sf"/>
</dbReference>
<keyword evidence="1" id="KW-0805">Transcription regulation</keyword>
<keyword evidence="3" id="KW-0804">Transcription</keyword>
<keyword evidence="2 5" id="KW-0238">DNA-binding</keyword>
<dbReference type="Pfam" id="PF12833">
    <property type="entry name" value="HTH_18"/>
    <property type="match status" value="1"/>
</dbReference>
<protein>
    <submittedName>
        <fullName evidence="5">AraC-type DNA-binding protein</fullName>
    </submittedName>
</protein>
<dbReference type="OrthoDB" id="2559672at2"/>
<sequence length="278" mass="30203">MVGRRSRAAQRGFVVEQIRRGQGPIEARHGVPGRALAGQVLSYRGYRNERGGLARLRLVPSLRLNLDFSVGVRPWLADSGTVPAGAVYGMRSDPAMLVRSEGEGVLVELTPPGAYTLLGVPMWELANLVVDVADVLGPRAEQLVERLGETPGWRARLALLDNALAVRAEVGPRPAPQVVGAWHQLCRSDGHIPIAQLADEVGWTRRHLLTRFREQIGLTPKTVARVIRFQRALQLLQQPGIRPSVGGVAQVTGYSDQAHLTREFRALAGVTPARLTGA</sequence>
<evidence type="ECO:0000259" key="4">
    <source>
        <dbReference type="PROSITE" id="PS01124"/>
    </source>
</evidence>
<dbReference type="GO" id="GO:0043565">
    <property type="term" value="F:sequence-specific DNA binding"/>
    <property type="evidence" value="ECO:0007669"/>
    <property type="project" value="InterPro"/>
</dbReference>
<accession>A0A1W2AZV9</accession>
<dbReference type="Gene3D" id="1.10.10.60">
    <property type="entry name" value="Homeodomain-like"/>
    <property type="match status" value="1"/>
</dbReference>
<dbReference type="AlphaFoldDB" id="A0A1W2AZV9"/>
<evidence type="ECO:0000313" key="6">
    <source>
        <dbReference type="Proteomes" id="UP000192674"/>
    </source>
</evidence>
<keyword evidence="6" id="KW-1185">Reference proteome</keyword>
<evidence type="ECO:0000313" key="5">
    <source>
        <dbReference type="EMBL" id="SMC66255.1"/>
    </source>
</evidence>
<dbReference type="PANTHER" id="PTHR46796">
    <property type="entry name" value="HTH-TYPE TRANSCRIPTIONAL ACTIVATOR RHAS-RELATED"/>
    <property type="match status" value="1"/>
</dbReference>
<dbReference type="EMBL" id="FWXV01000001">
    <property type="protein sequence ID" value="SMC66255.1"/>
    <property type="molecule type" value="Genomic_DNA"/>
</dbReference>
<dbReference type="Proteomes" id="UP000192674">
    <property type="component" value="Unassembled WGS sequence"/>
</dbReference>